<protein>
    <submittedName>
        <fullName evidence="1">Uncharacterized protein</fullName>
    </submittedName>
</protein>
<dbReference type="EMBL" id="CM056816">
    <property type="protein sequence ID" value="KAJ8632936.1"/>
    <property type="molecule type" value="Genomic_DNA"/>
</dbReference>
<keyword evidence="2" id="KW-1185">Reference proteome</keyword>
<evidence type="ECO:0000313" key="1">
    <source>
        <dbReference type="EMBL" id="KAJ8632936.1"/>
    </source>
</evidence>
<name>A0ACC2LHP2_PERAE</name>
<organism evidence="1 2">
    <name type="scientific">Persea americana</name>
    <name type="common">Avocado</name>
    <dbReference type="NCBI Taxonomy" id="3435"/>
    <lineage>
        <taxon>Eukaryota</taxon>
        <taxon>Viridiplantae</taxon>
        <taxon>Streptophyta</taxon>
        <taxon>Embryophyta</taxon>
        <taxon>Tracheophyta</taxon>
        <taxon>Spermatophyta</taxon>
        <taxon>Magnoliopsida</taxon>
        <taxon>Magnoliidae</taxon>
        <taxon>Laurales</taxon>
        <taxon>Lauraceae</taxon>
        <taxon>Persea</taxon>
    </lineage>
</organism>
<proteinExistence type="predicted"/>
<reference evidence="1 2" key="1">
    <citation type="journal article" date="2022" name="Hortic Res">
        <title>A haplotype resolved chromosomal level avocado genome allows analysis of novel avocado genes.</title>
        <authorList>
            <person name="Nath O."/>
            <person name="Fletcher S.J."/>
            <person name="Hayward A."/>
            <person name="Shaw L.M."/>
            <person name="Masouleh A.K."/>
            <person name="Furtado A."/>
            <person name="Henry R.J."/>
            <person name="Mitter N."/>
        </authorList>
    </citation>
    <scope>NUCLEOTIDE SEQUENCE [LARGE SCALE GENOMIC DNA]</scope>
    <source>
        <strain evidence="2">cv. Hass</strain>
    </source>
</reference>
<gene>
    <name evidence="1" type="ORF">MRB53_026272</name>
</gene>
<sequence length="70" mass="8327">MEKRMRIHDDDIGSIIKQPKVLMQKKKPRTKKKKTMPSYHEKEEDRISQLPDAILLHILSLTPTQVRSKY</sequence>
<dbReference type="Proteomes" id="UP001234297">
    <property type="component" value="Chromosome 8"/>
</dbReference>
<accession>A0ACC2LHP2</accession>
<comment type="caution">
    <text evidence="1">The sequence shown here is derived from an EMBL/GenBank/DDBJ whole genome shotgun (WGS) entry which is preliminary data.</text>
</comment>
<evidence type="ECO:0000313" key="2">
    <source>
        <dbReference type="Proteomes" id="UP001234297"/>
    </source>
</evidence>